<organism evidence="2 3">
    <name type="scientific">Monilinia fructicola</name>
    <name type="common">Brown rot fungus</name>
    <name type="synonym">Ciboria fructicola</name>
    <dbReference type="NCBI Taxonomy" id="38448"/>
    <lineage>
        <taxon>Eukaryota</taxon>
        <taxon>Fungi</taxon>
        <taxon>Dikarya</taxon>
        <taxon>Ascomycota</taxon>
        <taxon>Pezizomycotina</taxon>
        <taxon>Leotiomycetes</taxon>
        <taxon>Helotiales</taxon>
        <taxon>Sclerotiniaceae</taxon>
        <taxon>Monilinia</taxon>
    </lineage>
</organism>
<name>A0A5M9K9E2_MONFR</name>
<dbReference type="Proteomes" id="UP000322873">
    <property type="component" value="Unassembled WGS sequence"/>
</dbReference>
<feature type="region of interest" description="Disordered" evidence="1">
    <location>
        <begin position="1"/>
        <end position="33"/>
    </location>
</feature>
<keyword evidence="3" id="KW-1185">Reference proteome</keyword>
<reference evidence="2 3" key="1">
    <citation type="submission" date="2019-06" db="EMBL/GenBank/DDBJ databases">
        <title>Genome Sequence of the Brown Rot Fungal Pathogen Monilinia fructicola.</title>
        <authorList>
            <person name="De Miccolis Angelini R.M."/>
            <person name="Landi L."/>
            <person name="Abate D."/>
            <person name="Pollastro S."/>
            <person name="Romanazzi G."/>
            <person name="Faretra F."/>
        </authorList>
    </citation>
    <scope>NUCLEOTIDE SEQUENCE [LARGE SCALE GENOMIC DNA]</scope>
    <source>
        <strain evidence="2 3">Mfrc123</strain>
    </source>
</reference>
<gene>
    <name evidence="2" type="ORF">EYC84_004656</name>
</gene>
<protein>
    <submittedName>
        <fullName evidence="2">Uncharacterized protein</fullName>
    </submittedName>
</protein>
<sequence length="141" mass="15068">MMVENATPSQTSIKPPRLCSNSHRDVNSTPAQRVAPDPGNMLIFVSSTSLSCGQLPNELNNPPVTSVKIPNGSVISANKPLKISGAVNCAFCKRKQAILFPDRRVGISYTPLVRSEKSIGVKELTVPVLPPTVMVLGIVMC</sequence>
<proteinExistence type="predicted"/>
<feature type="compositionally biased region" description="Polar residues" evidence="1">
    <location>
        <begin position="1"/>
        <end position="13"/>
    </location>
</feature>
<evidence type="ECO:0000313" key="3">
    <source>
        <dbReference type="Proteomes" id="UP000322873"/>
    </source>
</evidence>
<evidence type="ECO:0000256" key="1">
    <source>
        <dbReference type="SAM" id="MobiDB-lite"/>
    </source>
</evidence>
<dbReference type="EMBL" id="VICG01000002">
    <property type="protein sequence ID" value="KAA8575505.1"/>
    <property type="molecule type" value="Genomic_DNA"/>
</dbReference>
<accession>A0A5M9K9E2</accession>
<comment type="caution">
    <text evidence="2">The sequence shown here is derived from an EMBL/GenBank/DDBJ whole genome shotgun (WGS) entry which is preliminary data.</text>
</comment>
<evidence type="ECO:0000313" key="2">
    <source>
        <dbReference type="EMBL" id="KAA8575505.1"/>
    </source>
</evidence>
<dbReference type="AlphaFoldDB" id="A0A5M9K9E2"/>